<organism evidence="2">
    <name type="scientific">uncultured Gemmatimonadaceae bacterium</name>
    <dbReference type="NCBI Taxonomy" id="246130"/>
    <lineage>
        <taxon>Bacteria</taxon>
        <taxon>Pseudomonadati</taxon>
        <taxon>Gemmatimonadota</taxon>
        <taxon>Gemmatimonadia</taxon>
        <taxon>Gemmatimonadales</taxon>
        <taxon>Gemmatimonadaceae</taxon>
        <taxon>environmental samples</taxon>
    </lineage>
</organism>
<reference evidence="2" key="1">
    <citation type="submission" date="2020-02" db="EMBL/GenBank/DDBJ databases">
        <authorList>
            <person name="Meier V. D."/>
        </authorList>
    </citation>
    <scope>NUCLEOTIDE SEQUENCE</scope>
    <source>
        <strain evidence="2">AVDCRST_MAG11</strain>
    </source>
</reference>
<accession>A0A6J4LVF6</accession>
<dbReference type="GO" id="GO:0004739">
    <property type="term" value="F:pyruvate dehydrogenase (acetyl-transferring) activity"/>
    <property type="evidence" value="ECO:0007669"/>
    <property type="project" value="UniProtKB-EC"/>
</dbReference>
<evidence type="ECO:0000256" key="1">
    <source>
        <dbReference type="SAM" id="MobiDB-lite"/>
    </source>
</evidence>
<evidence type="ECO:0000313" key="2">
    <source>
        <dbReference type="EMBL" id="CAA9343377.1"/>
    </source>
</evidence>
<protein>
    <submittedName>
        <fullName evidence="2">Pyruvate dehydrogenase E1 component beta subunit</fullName>
        <ecNumber evidence="2">1.2.4.1</ecNumber>
    </submittedName>
</protein>
<feature type="compositionally biased region" description="Basic and acidic residues" evidence="1">
    <location>
        <begin position="76"/>
        <end position="103"/>
    </location>
</feature>
<name>A0A6J4LVF6_9BACT</name>
<gene>
    <name evidence="2" type="ORF">AVDCRST_MAG11-3082</name>
</gene>
<feature type="compositionally biased region" description="Basic residues" evidence="1">
    <location>
        <begin position="181"/>
        <end position="191"/>
    </location>
</feature>
<feature type="compositionally biased region" description="Basic and acidic residues" evidence="1">
    <location>
        <begin position="294"/>
        <end position="303"/>
    </location>
</feature>
<feature type="compositionally biased region" description="Basic and acidic residues" evidence="1">
    <location>
        <begin position="310"/>
        <end position="328"/>
    </location>
</feature>
<dbReference type="EMBL" id="CADCTU010000673">
    <property type="protein sequence ID" value="CAA9343377.1"/>
    <property type="molecule type" value="Genomic_DNA"/>
</dbReference>
<feature type="non-terminal residue" evidence="2">
    <location>
        <position position="1"/>
    </location>
</feature>
<feature type="compositionally biased region" description="Basic and acidic residues" evidence="1">
    <location>
        <begin position="239"/>
        <end position="255"/>
    </location>
</feature>
<feature type="compositionally biased region" description="Basic residues" evidence="1">
    <location>
        <begin position="278"/>
        <end position="287"/>
    </location>
</feature>
<keyword evidence="2" id="KW-0560">Oxidoreductase</keyword>
<feature type="region of interest" description="Disordered" evidence="1">
    <location>
        <begin position="1"/>
        <end position="328"/>
    </location>
</feature>
<feature type="compositionally biased region" description="Basic and acidic residues" evidence="1">
    <location>
        <begin position="202"/>
        <end position="214"/>
    </location>
</feature>
<dbReference type="EC" id="1.2.4.1" evidence="2"/>
<proteinExistence type="predicted"/>
<sequence length="328" mass="34793">ARNHLPRRAQPGAARRDAARRPRLPHGRGGRALPGRLQGVEGAGAGVRRHAGARHADHGAGVRRRRRGRGDGGAAPDHRVHDVELRPARARPGGERGGEDALHVGRPVQHPDGLPRPQRRRAAALRPAQPGVGGVARAHPGAQGRGARHAGRRQGAAQGGDPRRQPGGVPGGRDALQHQGRGARRRVRHPARSGGAQARGRALLDHHVRQDGARRRAGGRPAREGGDPRRRRGPADAPPDGRRRDPRHGAQDQPRRGARGGVGGRGDRRAGGGLRAARLLRRPRRAGPARAPGRHPDAVREGHGAFGQARRGEGDRRGEEGHVPRGAL</sequence>
<keyword evidence="2" id="KW-0670">Pyruvate</keyword>
<feature type="compositionally biased region" description="Low complexity" evidence="1">
    <location>
        <begin position="192"/>
        <end position="201"/>
    </location>
</feature>
<feature type="non-terminal residue" evidence="2">
    <location>
        <position position="328"/>
    </location>
</feature>
<dbReference type="AlphaFoldDB" id="A0A6J4LVF6"/>
<feature type="compositionally biased region" description="Low complexity" evidence="1">
    <location>
        <begin position="124"/>
        <end position="142"/>
    </location>
</feature>